<comment type="similarity">
    <text evidence="2">Belongs to the ATP-dependent AMP-binding enzyme family.</text>
</comment>
<dbReference type="InterPro" id="IPR020845">
    <property type="entry name" value="AMP-binding_CS"/>
</dbReference>
<dbReference type="PROSITE" id="PS00455">
    <property type="entry name" value="AMP_BINDING"/>
    <property type="match status" value="1"/>
</dbReference>
<feature type="domain" description="Carrier" evidence="5">
    <location>
        <begin position="189"/>
        <end position="263"/>
    </location>
</feature>
<dbReference type="RefSeq" id="WP_147477010.1">
    <property type="nucleotide sequence ID" value="NZ_RBUG01000145.1"/>
</dbReference>
<feature type="non-terminal residue" evidence="6">
    <location>
        <position position="1"/>
    </location>
</feature>
<keyword evidence="3" id="KW-0596">Phosphopantetheine</keyword>
<dbReference type="Gene3D" id="2.30.38.10">
    <property type="entry name" value="Luciferase, Domain 3"/>
    <property type="match status" value="1"/>
</dbReference>
<dbReference type="FunFam" id="1.10.1200.10:FF:000005">
    <property type="entry name" value="Nonribosomal peptide synthetase 1"/>
    <property type="match status" value="1"/>
</dbReference>
<dbReference type="InterPro" id="IPR023213">
    <property type="entry name" value="CAT-like_dom_sf"/>
</dbReference>
<protein>
    <submittedName>
        <fullName evidence="6">Syringopeptin synthetase C</fullName>
    </submittedName>
</protein>
<organism evidence="6 7">
    <name type="scientific">Pseudomonas syringae pv. apii</name>
    <dbReference type="NCBI Taxonomy" id="81036"/>
    <lineage>
        <taxon>Bacteria</taxon>
        <taxon>Pseudomonadati</taxon>
        <taxon>Pseudomonadota</taxon>
        <taxon>Gammaproteobacteria</taxon>
        <taxon>Pseudomonadales</taxon>
        <taxon>Pseudomonadaceae</taxon>
        <taxon>Pseudomonas</taxon>
    </lineage>
</organism>
<gene>
    <name evidence="6" type="ORF">ALP23_05332</name>
</gene>
<evidence type="ECO:0000256" key="1">
    <source>
        <dbReference type="ARBA" id="ARBA00001957"/>
    </source>
</evidence>
<dbReference type="EMBL" id="RBUG01000145">
    <property type="protein sequence ID" value="RMU67634.1"/>
    <property type="molecule type" value="Genomic_DNA"/>
</dbReference>
<dbReference type="Gene3D" id="3.30.559.30">
    <property type="entry name" value="Nonribosomal peptide synthetase, condensation domain"/>
    <property type="match status" value="1"/>
</dbReference>
<keyword evidence="4" id="KW-0597">Phosphoprotein</keyword>
<dbReference type="GO" id="GO:0005737">
    <property type="term" value="C:cytoplasm"/>
    <property type="evidence" value="ECO:0007669"/>
    <property type="project" value="TreeGrafter"/>
</dbReference>
<dbReference type="PANTHER" id="PTHR45527">
    <property type="entry name" value="NONRIBOSOMAL PEPTIDE SYNTHETASE"/>
    <property type="match status" value="1"/>
</dbReference>
<dbReference type="PROSITE" id="PS50075">
    <property type="entry name" value="CARRIER"/>
    <property type="match status" value="1"/>
</dbReference>
<dbReference type="InterPro" id="IPR020806">
    <property type="entry name" value="PKS_PP-bd"/>
</dbReference>
<dbReference type="CDD" id="cd19544">
    <property type="entry name" value="E-C_NRPS"/>
    <property type="match status" value="1"/>
</dbReference>
<evidence type="ECO:0000313" key="6">
    <source>
        <dbReference type="EMBL" id="RMU67634.1"/>
    </source>
</evidence>
<evidence type="ECO:0000256" key="2">
    <source>
        <dbReference type="ARBA" id="ARBA00006432"/>
    </source>
</evidence>
<dbReference type="GO" id="GO:0043041">
    <property type="term" value="P:amino acid activation for nonribosomal peptide biosynthetic process"/>
    <property type="evidence" value="ECO:0007669"/>
    <property type="project" value="TreeGrafter"/>
</dbReference>
<dbReference type="Gene3D" id="3.30.559.10">
    <property type="entry name" value="Chloramphenicol acetyltransferase-like domain"/>
    <property type="match status" value="1"/>
</dbReference>
<dbReference type="Proteomes" id="UP000271152">
    <property type="component" value="Unassembled WGS sequence"/>
</dbReference>
<dbReference type="AlphaFoldDB" id="A0A3M5WCS7"/>
<dbReference type="Pfam" id="PF00550">
    <property type="entry name" value="PP-binding"/>
    <property type="match status" value="1"/>
</dbReference>
<dbReference type="FunFam" id="3.30.300.30:FF:000010">
    <property type="entry name" value="Enterobactin synthetase component F"/>
    <property type="match status" value="1"/>
</dbReference>
<sequence>IQMHVLDALGQLQPLGVAGELHIGGIGVARGYLNQPDLSAERFIADPFSEDPQARLYKTGDVGRWLTNGALEYLGRNDFQVKIRGLRIEIGEIEAALAKHPAVHEAVVTAREDIPGDKRLVAYYTQSAEHTAVDLEALRSHLQQVLPEYMVPAIYVLLEAMPLTSNGKLDRKALPAPDGDALISRGYEAPQGEIEEQIAVIWQDLLGVEQVGRHDNFFELGGHSLLAVSLIDRLRKQDLNLNVNTVFTAPSAREMALAISQEKQALFRAPANRIPAHCTQLTPDMLPLVELSVDQIELIASAVPGGAANIQDIYPLAPLQEGILFHYLLNLERDAYLVRSTIEFDSRARLDAFLEGLQTVIDRHDVLRSSVHWVGLPQAVQVVHRQAQLPIHTLTLRPDEDALSQLDRLSDPGRLRLDLRQAPLLLAYIARDPDSERWLLALIDHHMISDHVTLELILEEIRLLMRGQSAELLPPQPYREFVAQTLASPSSAHEAYFTGRLADVDSPTAPFELLEVQGDGNDVEESELALSSDLCARIRTQARERGMSPAVLFHVAWAQVLARCTGRDDVVFGTAVTGRLQGTLGAERAMGMFMNTLPVRVQLATQSVQELVMATHRDLSELLSHEQASLALAQRCSSVATGVPLFSSLLNYRHQNEDSQLQWPGLRLLDSAERTNYPLCLSVNDYGSDLGLLIHSVQPADPQRLCAMMQCALEQLTDALAHTPQKEVTQLDVLPAAERNLLLETFNQTRQDYPTDLCIQHLFEAQVRTQPDAIAVAFQAQRLSYAELNRQANRLAHHLIGLGIGPDDRVAICVERGVEMMVGLLGVLKAGAAYVPLDPAYPAERLAYMIEDSQPAALLTQRHLQEYLPTLTLPLVLLDDDQRKTFTERDDNPVVEALGVRNLAYVIYTSGSTGNPKGVMIEHRGLVNYSVDAARLFDLSPTDTVLQQNTLNFDLSVEEIFPALLAGATLTPSREIFGSEGTENHGINPTVLHLTAAHWHTLVAEWHKQPQVAEQRLQHVRLINVTGDALSAQKLKLWDEMRPAHT</sequence>
<dbReference type="GO" id="GO:0044550">
    <property type="term" value="P:secondary metabolite biosynthetic process"/>
    <property type="evidence" value="ECO:0007669"/>
    <property type="project" value="TreeGrafter"/>
</dbReference>
<dbReference type="Pfam" id="PF13193">
    <property type="entry name" value="AMP-binding_C"/>
    <property type="match status" value="1"/>
</dbReference>
<comment type="caution">
    <text evidence="6">The sequence shown here is derived from an EMBL/GenBank/DDBJ whole genome shotgun (WGS) entry which is preliminary data.</text>
</comment>
<dbReference type="PANTHER" id="PTHR45527:SF1">
    <property type="entry name" value="FATTY ACID SYNTHASE"/>
    <property type="match status" value="1"/>
</dbReference>
<dbReference type="Gene3D" id="3.40.50.980">
    <property type="match status" value="2"/>
</dbReference>
<evidence type="ECO:0000259" key="5">
    <source>
        <dbReference type="PROSITE" id="PS50075"/>
    </source>
</evidence>
<dbReference type="Gene3D" id="1.10.1200.10">
    <property type="entry name" value="ACP-like"/>
    <property type="match status" value="1"/>
</dbReference>
<dbReference type="GO" id="GO:0003824">
    <property type="term" value="F:catalytic activity"/>
    <property type="evidence" value="ECO:0007669"/>
    <property type="project" value="InterPro"/>
</dbReference>
<evidence type="ECO:0000256" key="3">
    <source>
        <dbReference type="ARBA" id="ARBA00022450"/>
    </source>
</evidence>
<reference evidence="6 7" key="1">
    <citation type="submission" date="2018-08" db="EMBL/GenBank/DDBJ databases">
        <title>Recombination of ecologically and evolutionarily significant loci maintains genetic cohesion in the Pseudomonas syringae species complex.</title>
        <authorList>
            <person name="Dillon M."/>
            <person name="Thakur S."/>
            <person name="Almeida R.N.D."/>
            <person name="Weir B.S."/>
            <person name="Guttman D.S."/>
        </authorList>
    </citation>
    <scope>NUCLEOTIDE SEQUENCE [LARGE SCALE GENOMIC DNA]</scope>
    <source>
        <strain evidence="6 7">ICMP 11947</strain>
    </source>
</reference>
<dbReference type="InterPro" id="IPR036736">
    <property type="entry name" value="ACP-like_sf"/>
</dbReference>
<dbReference type="InterPro" id="IPR009081">
    <property type="entry name" value="PP-bd_ACP"/>
</dbReference>
<dbReference type="FunFam" id="2.30.38.10:FF:000001">
    <property type="entry name" value="Non-ribosomal peptide synthetase PvdI"/>
    <property type="match status" value="1"/>
</dbReference>
<dbReference type="Pfam" id="PF00668">
    <property type="entry name" value="Condensation"/>
    <property type="match status" value="1"/>
</dbReference>
<dbReference type="SMART" id="SM00823">
    <property type="entry name" value="PKS_PP"/>
    <property type="match status" value="1"/>
</dbReference>
<dbReference type="InterPro" id="IPR001242">
    <property type="entry name" value="Condensation_dom"/>
</dbReference>
<evidence type="ECO:0000256" key="4">
    <source>
        <dbReference type="ARBA" id="ARBA00022553"/>
    </source>
</evidence>
<accession>A0A3M5WCS7</accession>
<dbReference type="InterPro" id="IPR045851">
    <property type="entry name" value="AMP-bd_C_sf"/>
</dbReference>
<feature type="non-terminal residue" evidence="6">
    <location>
        <position position="1046"/>
    </location>
</feature>
<comment type="cofactor">
    <cofactor evidence="1">
        <name>pantetheine 4'-phosphate</name>
        <dbReference type="ChEBI" id="CHEBI:47942"/>
    </cofactor>
</comment>
<dbReference type="SUPFAM" id="SSF52777">
    <property type="entry name" value="CoA-dependent acyltransferases"/>
    <property type="match status" value="2"/>
</dbReference>
<dbReference type="InterPro" id="IPR000873">
    <property type="entry name" value="AMP-dep_synth/lig_dom"/>
</dbReference>
<dbReference type="SUPFAM" id="SSF56801">
    <property type="entry name" value="Acetyl-CoA synthetase-like"/>
    <property type="match status" value="2"/>
</dbReference>
<name>A0A3M5WCS7_9PSED</name>
<dbReference type="Gene3D" id="3.30.300.30">
    <property type="match status" value="1"/>
</dbReference>
<evidence type="ECO:0000313" key="7">
    <source>
        <dbReference type="Proteomes" id="UP000271152"/>
    </source>
</evidence>
<dbReference type="InterPro" id="IPR025110">
    <property type="entry name" value="AMP-bd_C"/>
</dbReference>
<dbReference type="Pfam" id="PF00501">
    <property type="entry name" value="AMP-binding"/>
    <property type="match status" value="1"/>
</dbReference>
<dbReference type="FunFam" id="3.40.50.980:FF:000001">
    <property type="entry name" value="Non-ribosomal peptide synthetase"/>
    <property type="match status" value="1"/>
</dbReference>
<dbReference type="SUPFAM" id="SSF47336">
    <property type="entry name" value="ACP-like"/>
    <property type="match status" value="1"/>
</dbReference>
<dbReference type="GO" id="GO:0031177">
    <property type="term" value="F:phosphopantetheine binding"/>
    <property type="evidence" value="ECO:0007669"/>
    <property type="project" value="InterPro"/>
</dbReference>
<proteinExistence type="inferred from homology"/>